<dbReference type="EMBL" id="JAEILH010000041">
    <property type="protein sequence ID" value="MBI6626778.1"/>
    <property type="molecule type" value="Genomic_DNA"/>
</dbReference>
<organism evidence="2 3">
    <name type="scientific">Pseudomonas rhodesiae</name>
    <dbReference type="NCBI Taxonomy" id="76760"/>
    <lineage>
        <taxon>Bacteria</taxon>
        <taxon>Pseudomonadati</taxon>
        <taxon>Pseudomonadota</taxon>
        <taxon>Gammaproteobacteria</taxon>
        <taxon>Pseudomonadales</taxon>
        <taxon>Pseudomonadaceae</taxon>
        <taxon>Pseudomonas</taxon>
    </lineage>
</organism>
<sequence>MSSSSAYHPGPVEPTPQQRLLLMDDVQWESFIERCARQLEKEGQYAQVLKLGGANDKGRDICGYTVHPPASDTWDLYQAKYYSSTLSPSQIVGELAKFLSCVQDGSYTCPRRYYLCALRIGATLLDYLLNPESMRTWILAQWEEKKGEFGTFKRSLDPALKLFVQTFPFEIIGRRTPEELLEIHSRNQTQHWEHFGVLDVRGANPQIPEEPDPIEQRYVDALLLVYEEQCGNCVAGVPEIPRNLKRHFVAQRRLFYSAEGLNRFSRDKLSGAFDGLLTEVEIGIGGIVATPHDSGMIRLTETLAIANALQVVNNPLHARLQAGDLQGACHHLANQDRLSWTDTDE</sequence>
<evidence type="ECO:0000259" key="1">
    <source>
        <dbReference type="Pfam" id="PF20282"/>
    </source>
</evidence>
<evidence type="ECO:0000313" key="3">
    <source>
        <dbReference type="Proteomes" id="UP000645865"/>
    </source>
</evidence>
<dbReference type="Proteomes" id="UP000645865">
    <property type="component" value="Unassembled WGS sequence"/>
</dbReference>
<reference evidence="2" key="1">
    <citation type="submission" date="2020-12" db="EMBL/GenBank/DDBJ databases">
        <title>Comparative genomic insights into the epidemiology and virulence of plant pathogenic Pseudomonads from Turkey.</title>
        <authorList>
            <person name="Dillon M."/>
            <person name="Ruiz-Bedoya T."/>
            <person name="Bendalovic-Torma C."/>
            <person name="Guttman K.M."/>
            <person name="Kwak H."/>
            <person name="Middleton M.A."/>
            <person name="Wang P.W."/>
            <person name="Horuz S."/>
            <person name="Aysan Y."/>
            <person name="Guttman D.S."/>
        </authorList>
    </citation>
    <scope>NUCLEOTIDE SEQUENCE</scope>
    <source>
        <strain evidence="2">S5_IA_3a</strain>
    </source>
</reference>
<gene>
    <name evidence="2" type="ORF">YA0853_24410</name>
</gene>
<dbReference type="RefSeq" id="WP_126588211.1">
    <property type="nucleotide sequence ID" value="NZ_JAEILH010000041.1"/>
</dbReference>
<dbReference type="Pfam" id="PF20282">
    <property type="entry name" value="CTD6"/>
    <property type="match status" value="1"/>
</dbReference>
<protein>
    <recommendedName>
        <fullName evidence="1">ABC-three component systems C-terminal domain-containing protein</fullName>
    </recommendedName>
</protein>
<evidence type="ECO:0000313" key="2">
    <source>
        <dbReference type="EMBL" id="MBI6626778.1"/>
    </source>
</evidence>
<feature type="domain" description="ABC-three component systems C-terminal" evidence="1">
    <location>
        <begin position="215"/>
        <end position="340"/>
    </location>
</feature>
<dbReference type="AlphaFoldDB" id="A0A8I1JEE5"/>
<comment type="caution">
    <text evidence="2">The sequence shown here is derived from an EMBL/GenBank/DDBJ whole genome shotgun (WGS) entry which is preliminary data.</text>
</comment>
<accession>A0A8I1JEE5</accession>
<name>A0A8I1JEE5_9PSED</name>
<proteinExistence type="predicted"/>
<dbReference type="InterPro" id="IPR046914">
    <property type="entry name" value="ABC-3C_CTD6"/>
</dbReference>